<dbReference type="InterPro" id="IPR013324">
    <property type="entry name" value="RNA_pol_sigma_r3/r4-like"/>
</dbReference>
<dbReference type="RefSeq" id="WP_072602809.1">
    <property type="nucleotide sequence ID" value="NZ_CP018171.1"/>
</dbReference>
<dbReference type="Gene3D" id="1.10.10.10">
    <property type="entry name" value="Winged helix-like DNA-binding domain superfamily/Winged helix DNA-binding domain"/>
    <property type="match status" value="1"/>
</dbReference>
<dbReference type="InterPro" id="IPR007324">
    <property type="entry name" value="Sugar-bd_dom_put"/>
</dbReference>
<gene>
    <name evidence="7" type="ORF">BSQ44_07900</name>
</gene>
<dbReference type="InterPro" id="IPR013249">
    <property type="entry name" value="RNA_pol_sigma70_r4_t2"/>
</dbReference>
<dbReference type="InterPro" id="IPR036388">
    <property type="entry name" value="WH-like_DNA-bd_sf"/>
</dbReference>
<dbReference type="PANTHER" id="PTHR34294">
    <property type="entry name" value="TRANSCRIPTIONAL REGULATOR-RELATED"/>
    <property type="match status" value="1"/>
</dbReference>
<evidence type="ECO:0000259" key="6">
    <source>
        <dbReference type="Pfam" id="PF08281"/>
    </source>
</evidence>
<keyword evidence="8" id="KW-1185">Reference proteome</keyword>
<accession>A0A1L3SPT8</accession>
<feature type="domain" description="RNA polymerase sigma factor 70 region 4 type 2" evidence="6">
    <location>
        <begin position="17"/>
        <end position="51"/>
    </location>
</feature>
<dbReference type="InterPro" id="IPR037171">
    <property type="entry name" value="NagB/RpiA_transferase-like"/>
</dbReference>
<dbReference type="SUPFAM" id="SSF100950">
    <property type="entry name" value="NagB/RpiA/CoA transferase-like"/>
    <property type="match status" value="1"/>
</dbReference>
<sequence>MADNKDDFEAIRQIYTVLMLHFVDGMKQSDIAQAMNLSASKVNRLISQGRKLGMVRIAIESPFQGLVDLEKQLTAVDGLSGAIVTPTVSGSPDTTLQQVGRAAANQLLETLRDGDVIAITGGKAISAVVQNMQPERSFDVTVVPLTGGVQGKFYTDVNHLATRLAERLGGRSMLLHAPLFAESRQQRDTLMEMASIRDVLDLARKAAIALVGIGSIATPGSSYYDLHPLPNLDRDELVKSGVRGEFLAHLIREDGKVADHPLNSRLVALEPAELARCPRTIGVAAGPEKVLPIRAALNGRFLDTLILDEETAGAVLQTMEPMQNVA</sequence>
<dbReference type="Proteomes" id="UP000182840">
    <property type="component" value="Chromosome"/>
</dbReference>
<protein>
    <submittedName>
        <fullName evidence="7">Crp/Fnr family transcriptional regulator</fullName>
    </submittedName>
</protein>
<evidence type="ECO:0000259" key="5">
    <source>
        <dbReference type="Pfam" id="PF04198"/>
    </source>
</evidence>
<dbReference type="PANTHER" id="PTHR34294:SF1">
    <property type="entry name" value="TRANSCRIPTIONAL REGULATOR LSRR"/>
    <property type="match status" value="1"/>
</dbReference>
<dbReference type="Gene3D" id="3.40.50.1360">
    <property type="match status" value="1"/>
</dbReference>
<reference evidence="8" key="1">
    <citation type="submission" date="2016-11" db="EMBL/GenBank/DDBJ databases">
        <title>Mesorhizobium oceanicum sp. nov., isolated from deep seawater in South China Sea.</title>
        <authorList>
            <person name="Fu G.-Y."/>
        </authorList>
    </citation>
    <scope>NUCLEOTIDE SEQUENCE [LARGE SCALE GENOMIC DNA]</scope>
    <source>
        <strain evidence="8">B7</strain>
    </source>
</reference>
<dbReference type="Pfam" id="PF04198">
    <property type="entry name" value="Sugar-bind"/>
    <property type="match status" value="1"/>
</dbReference>
<dbReference type="KEGG" id="meso:BSQ44_07900"/>
<proteinExistence type="inferred from homology"/>
<dbReference type="AlphaFoldDB" id="A0A1L3SPT8"/>
<dbReference type="OrthoDB" id="8339232at2"/>
<comment type="similarity">
    <text evidence="1">Belongs to the SorC transcriptional regulatory family.</text>
</comment>
<dbReference type="STRING" id="1670800.BSQ44_07900"/>
<feature type="domain" description="Sugar-binding" evidence="5">
    <location>
        <begin position="62"/>
        <end position="316"/>
    </location>
</feature>
<evidence type="ECO:0000256" key="2">
    <source>
        <dbReference type="ARBA" id="ARBA00023015"/>
    </source>
</evidence>
<keyword evidence="2" id="KW-0805">Transcription regulation</keyword>
<dbReference type="GO" id="GO:0003677">
    <property type="term" value="F:DNA binding"/>
    <property type="evidence" value="ECO:0007669"/>
    <property type="project" value="UniProtKB-KW"/>
</dbReference>
<keyword evidence="3" id="KW-0238">DNA-binding</keyword>
<evidence type="ECO:0000256" key="4">
    <source>
        <dbReference type="ARBA" id="ARBA00023163"/>
    </source>
</evidence>
<evidence type="ECO:0000313" key="7">
    <source>
        <dbReference type="EMBL" id="APH71302.1"/>
    </source>
</evidence>
<organism evidence="7 8">
    <name type="scientific">Aquibium oceanicum</name>
    <dbReference type="NCBI Taxonomy" id="1670800"/>
    <lineage>
        <taxon>Bacteria</taxon>
        <taxon>Pseudomonadati</taxon>
        <taxon>Pseudomonadota</taxon>
        <taxon>Alphaproteobacteria</taxon>
        <taxon>Hyphomicrobiales</taxon>
        <taxon>Phyllobacteriaceae</taxon>
        <taxon>Aquibium</taxon>
    </lineage>
</organism>
<dbReference type="EMBL" id="CP018171">
    <property type="protein sequence ID" value="APH71302.1"/>
    <property type="molecule type" value="Genomic_DNA"/>
</dbReference>
<dbReference type="GO" id="GO:0006352">
    <property type="term" value="P:DNA-templated transcription initiation"/>
    <property type="evidence" value="ECO:0007669"/>
    <property type="project" value="InterPro"/>
</dbReference>
<dbReference type="InterPro" id="IPR051054">
    <property type="entry name" value="SorC_transcr_regulators"/>
</dbReference>
<evidence type="ECO:0000256" key="1">
    <source>
        <dbReference type="ARBA" id="ARBA00010466"/>
    </source>
</evidence>
<name>A0A1L3SPT8_9HYPH</name>
<dbReference type="Pfam" id="PF08281">
    <property type="entry name" value="Sigma70_r4_2"/>
    <property type="match status" value="1"/>
</dbReference>
<keyword evidence="4" id="KW-0804">Transcription</keyword>
<evidence type="ECO:0000256" key="3">
    <source>
        <dbReference type="ARBA" id="ARBA00023125"/>
    </source>
</evidence>
<dbReference type="GO" id="GO:0030246">
    <property type="term" value="F:carbohydrate binding"/>
    <property type="evidence" value="ECO:0007669"/>
    <property type="project" value="InterPro"/>
</dbReference>
<evidence type="ECO:0000313" key="8">
    <source>
        <dbReference type="Proteomes" id="UP000182840"/>
    </source>
</evidence>
<dbReference type="GO" id="GO:0016987">
    <property type="term" value="F:sigma factor activity"/>
    <property type="evidence" value="ECO:0007669"/>
    <property type="project" value="InterPro"/>
</dbReference>
<dbReference type="SUPFAM" id="SSF88659">
    <property type="entry name" value="Sigma3 and sigma4 domains of RNA polymerase sigma factors"/>
    <property type="match status" value="1"/>
</dbReference>